<evidence type="ECO:0000313" key="2">
    <source>
        <dbReference type="Proteomes" id="UP000177579"/>
    </source>
</evidence>
<evidence type="ECO:0000313" key="1">
    <source>
        <dbReference type="EMBL" id="OGF41765.1"/>
    </source>
</evidence>
<protein>
    <submittedName>
        <fullName evidence="1">Uncharacterized protein</fullName>
    </submittedName>
</protein>
<reference evidence="1 2" key="1">
    <citation type="journal article" date="2016" name="Nat. Commun.">
        <title>Thousands of microbial genomes shed light on interconnected biogeochemical processes in an aquifer system.</title>
        <authorList>
            <person name="Anantharaman K."/>
            <person name="Brown C.T."/>
            <person name="Hug L.A."/>
            <person name="Sharon I."/>
            <person name="Castelle C.J."/>
            <person name="Probst A.J."/>
            <person name="Thomas B.C."/>
            <person name="Singh A."/>
            <person name="Wilkins M.J."/>
            <person name="Karaoz U."/>
            <person name="Brodie E.L."/>
            <person name="Williams K.H."/>
            <person name="Hubbard S.S."/>
            <person name="Banfield J.F."/>
        </authorList>
    </citation>
    <scope>NUCLEOTIDE SEQUENCE [LARGE SCALE GENOMIC DNA]</scope>
</reference>
<organism evidence="1 2">
    <name type="scientific">Candidatus Falkowbacteria bacterium RIFOXYD2_FULL_34_120</name>
    <dbReference type="NCBI Taxonomy" id="1798007"/>
    <lineage>
        <taxon>Bacteria</taxon>
        <taxon>Candidatus Falkowiibacteriota</taxon>
    </lineage>
</organism>
<comment type="caution">
    <text evidence="1">The sequence shown here is derived from an EMBL/GenBank/DDBJ whole genome shotgun (WGS) entry which is preliminary data.</text>
</comment>
<name>A0A1F5TS54_9BACT</name>
<gene>
    <name evidence="1" type="ORF">A2531_05785</name>
</gene>
<dbReference type="Proteomes" id="UP000177579">
    <property type="component" value="Unassembled WGS sequence"/>
</dbReference>
<sequence length="182" mass="21340">MNTDNLKQKIKNSLDKLYKNDTYLFTEDLNERSITFKLAKYLEEENFGDGYFVDHEYNRAYSSNGSVGSKKLTSEYGNSVDIVITKRDNNPENDLACFEVKKINKLRSKKAEKDRAKLMVLSGKMLPHIFETKEIIKNDDGNYFTFNYDFSCYIVLGLEKEQTIIEIYQKNMEILRIIYSDL</sequence>
<dbReference type="AlphaFoldDB" id="A0A1F5TS54"/>
<accession>A0A1F5TS54</accession>
<proteinExistence type="predicted"/>
<dbReference type="EMBL" id="MFGO01000005">
    <property type="protein sequence ID" value="OGF41765.1"/>
    <property type="molecule type" value="Genomic_DNA"/>
</dbReference>